<feature type="transmembrane region" description="Helical" evidence="2">
    <location>
        <begin position="22"/>
        <end position="43"/>
    </location>
</feature>
<gene>
    <name evidence="3" type="ORF">ECRASSUSDP1_LOCUS14668</name>
</gene>
<dbReference type="EMBL" id="CAMPGE010014669">
    <property type="protein sequence ID" value="CAI2373326.1"/>
    <property type="molecule type" value="Genomic_DNA"/>
</dbReference>
<keyword evidence="2" id="KW-0472">Membrane</keyword>
<accession>A0AAD2CWG3</accession>
<feature type="region of interest" description="Disordered" evidence="1">
    <location>
        <begin position="48"/>
        <end position="95"/>
    </location>
</feature>
<comment type="caution">
    <text evidence="3">The sequence shown here is derived from an EMBL/GenBank/DDBJ whole genome shotgun (WGS) entry which is preliminary data.</text>
</comment>
<organism evidence="3 4">
    <name type="scientific">Euplotes crassus</name>
    <dbReference type="NCBI Taxonomy" id="5936"/>
    <lineage>
        <taxon>Eukaryota</taxon>
        <taxon>Sar</taxon>
        <taxon>Alveolata</taxon>
        <taxon>Ciliophora</taxon>
        <taxon>Intramacronucleata</taxon>
        <taxon>Spirotrichea</taxon>
        <taxon>Hypotrichia</taxon>
        <taxon>Euplotida</taxon>
        <taxon>Euplotidae</taxon>
        <taxon>Moneuplotes</taxon>
    </lineage>
</organism>
<keyword evidence="2" id="KW-1133">Transmembrane helix</keyword>
<dbReference type="Proteomes" id="UP001295684">
    <property type="component" value="Unassembled WGS sequence"/>
</dbReference>
<evidence type="ECO:0000313" key="4">
    <source>
        <dbReference type="Proteomes" id="UP001295684"/>
    </source>
</evidence>
<sequence>MSLEKLDELKTRVSEFCQENPAQAALIGVGVVTVGYVAYKYLWKTKNRAQRSKGSTDNPEDIIQTEGDTLKGDEETKEDRKLPPKKTVHESDSEDEPVILKQAIKPCRDQSGILDKTTLIKIFDKRSTIRGIRKLDRVFREKRRQNFDNTSEYKSIISYYHNEIERRREVNLEYICRALSITIDDIENSQEKYFGDRNLAFELGIKEYQRIEVPKWLTLDIALQIYDDIKDMLQTELIQLNCKTGIDEEARELEMAFIQYKVQDTLFFKHKVEEEHIKKVLHDNGIQ</sequence>
<proteinExistence type="predicted"/>
<evidence type="ECO:0000256" key="2">
    <source>
        <dbReference type="SAM" id="Phobius"/>
    </source>
</evidence>
<evidence type="ECO:0000313" key="3">
    <source>
        <dbReference type="EMBL" id="CAI2373326.1"/>
    </source>
</evidence>
<reference evidence="3" key="1">
    <citation type="submission" date="2023-07" db="EMBL/GenBank/DDBJ databases">
        <authorList>
            <consortium name="AG Swart"/>
            <person name="Singh M."/>
            <person name="Singh A."/>
            <person name="Seah K."/>
            <person name="Emmerich C."/>
        </authorList>
    </citation>
    <scope>NUCLEOTIDE SEQUENCE</scope>
    <source>
        <strain evidence="3">DP1</strain>
    </source>
</reference>
<evidence type="ECO:0000256" key="1">
    <source>
        <dbReference type="SAM" id="MobiDB-lite"/>
    </source>
</evidence>
<keyword evidence="4" id="KW-1185">Reference proteome</keyword>
<keyword evidence="2" id="KW-0812">Transmembrane</keyword>
<feature type="compositionally biased region" description="Basic and acidic residues" evidence="1">
    <location>
        <begin position="68"/>
        <end position="91"/>
    </location>
</feature>
<name>A0AAD2CWG3_EUPCR</name>
<dbReference type="AlphaFoldDB" id="A0AAD2CWG3"/>
<protein>
    <submittedName>
        <fullName evidence="3">Uncharacterized protein</fullName>
    </submittedName>
</protein>